<evidence type="ECO:0000313" key="7">
    <source>
        <dbReference type="EMBL" id="SOE61229.1"/>
    </source>
</evidence>
<evidence type="ECO:0000256" key="1">
    <source>
        <dbReference type="ARBA" id="ARBA00022491"/>
    </source>
</evidence>
<dbReference type="SUPFAM" id="SSF46689">
    <property type="entry name" value="Homeodomain-like"/>
    <property type="match status" value="1"/>
</dbReference>
<evidence type="ECO:0000256" key="5">
    <source>
        <dbReference type="PROSITE-ProRule" id="PRU00335"/>
    </source>
</evidence>
<dbReference type="AlphaFoldDB" id="A0A7Z7I489"/>
<dbReference type="InterPro" id="IPR001647">
    <property type="entry name" value="HTH_TetR"/>
</dbReference>
<keyword evidence="4" id="KW-0804">Transcription</keyword>
<dbReference type="Pfam" id="PF16925">
    <property type="entry name" value="TetR_C_13"/>
    <property type="match status" value="1"/>
</dbReference>
<sequence>MARPRNFDEDTVLEAAGDAFWANGYESTSTRDLVQCTGLSQPSLYNAFGDKRALFLRALEHYLDRTLRERITRLETKLSPAHAIAAFFGEIVERSIADTQQRGCMLVNAALEATPQDPEFRQAIAEELSLLRGFFLRCFAAGQQSGEIPPNLAPDAAATHLLAVLLGVRVLARVNPERALLTGAVAPALAMHGLPPLPELPPEDGIP</sequence>
<protein>
    <submittedName>
        <fullName evidence="7">Transcriptional regulator, TetR family</fullName>
    </submittedName>
</protein>
<name>A0A7Z7I489_9BURK</name>
<dbReference type="Gene3D" id="1.10.10.60">
    <property type="entry name" value="Homeodomain-like"/>
    <property type="match status" value="1"/>
</dbReference>
<proteinExistence type="predicted"/>
<feature type="DNA-binding region" description="H-T-H motif" evidence="5">
    <location>
        <begin position="29"/>
        <end position="48"/>
    </location>
</feature>
<keyword evidence="8" id="KW-1185">Reference proteome</keyword>
<dbReference type="OrthoDB" id="270177at2"/>
<dbReference type="InterPro" id="IPR009057">
    <property type="entry name" value="Homeodomain-like_sf"/>
</dbReference>
<dbReference type="InterPro" id="IPR023772">
    <property type="entry name" value="DNA-bd_HTH_TetR-type_CS"/>
</dbReference>
<dbReference type="EMBL" id="OCSU01000001">
    <property type="protein sequence ID" value="SOE61229.1"/>
    <property type="molecule type" value="Genomic_DNA"/>
</dbReference>
<evidence type="ECO:0000313" key="8">
    <source>
        <dbReference type="Proteomes" id="UP000219522"/>
    </source>
</evidence>
<evidence type="ECO:0000259" key="6">
    <source>
        <dbReference type="PROSITE" id="PS50977"/>
    </source>
</evidence>
<dbReference type="Gene3D" id="1.10.357.10">
    <property type="entry name" value="Tetracycline Repressor, domain 2"/>
    <property type="match status" value="1"/>
</dbReference>
<reference evidence="7 8" key="1">
    <citation type="submission" date="2017-09" db="EMBL/GenBank/DDBJ databases">
        <authorList>
            <person name="Varghese N."/>
            <person name="Submissions S."/>
        </authorList>
    </citation>
    <scope>NUCLEOTIDE SEQUENCE [LARGE SCALE GENOMIC DNA]</scope>
    <source>
        <strain evidence="7 8">OK806</strain>
    </source>
</reference>
<evidence type="ECO:0000256" key="3">
    <source>
        <dbReference type="ARBA" id="ARBA00023125"/>
    </source>
</evidence>
<dbReference type="SUPFAM" id="SSF48498">
    <property type="entry name" value="Tetracyclin repressor-like, C-terminal domain"/>
    <property type="match status" value="1"/>
</dbReference>
<dbReference type="PROSITE" id="PS01081">
    <property type="entry name" value="HTH_TETR_1"/>
    <property type="match status" value="1"/>
</dbReference>
<keyword evidence="1" id="KW-0678">Repressor</keyword>
<dbReference type="Proteomes" id="UP000219522">
    <property type="component" value="Unassembled WGS sequence"/>
</dbReference>
<dbReference type="GO" id="GO:0003677">
    <property type="term" value="F:DNA binding"/>
    <property type="evidence" value="ECO:0007669"/>
    <property type="project" value="UniProtKB-UniRule"/>
</dbReference>
<evidence type="ECO:0000256" key="2">
    <source>
        <dbReference type="ARBA" id="ARBA00023015"/>
    </source>
</evidence>
<feature type="domain" description="HTH tetR-type" evidence="6">
    <location>
        <begin position="6"/>
        <end position="66"/>
    </location>
</feature>
<dbReference type="PANTHER" id="PTHR47506:SF1">
    <property type="entry name" value="HTH-TYPE TRANSCRIPTIONAL REGULATOR YJDC"/>
    <property type="match status" value="1"/>
</dbReference>
<dbReference type="InterPro" id="IPR011075">
    <property type="entry name" value="TetR_C"/>
</dbReference>
<evidence type="ECO:0000256" key="4">
    <source>
        <dbReference type="ARBA" id="ARBA00023163"/>
    </source>
</evidence>
<dbReference type="RefSeq" id="WP_062642082.1">
    <property type="nucleotide sequence ID" value="NZ_FCOG02000129.1"/>
</dbReference>
<dbReference type="PANTHER" id="PTHR47506">
    <property type="entry name" value="TRANSCRIPTIONAL REGULATORY PROTEIN"/>
    <property type="match status" value="1"/>
</dbReference>
<dbReference type="Pfam" id="PF00440">
    <property type="entry name" value="TetR_N"/>
    <property type="match status" value="1"/>
</dbReference>
<dbReference type="PROSITE" id="PS50977">
    <property type="entry name" value="HTH_TETR_2"/>
    <property type="match status" value="1"/>
</dbReference>
<comment type="caution">
    <text evidence="7">The sequence shown here is derived from an EMBL/GenBank/DDBJ whole genome shotgun (WGS) entry which is preliminary data.</text>
</comment>
<accession>A0A7Z7I489</accession>
<gene>
    <name evidence="7" type="ORF">SAMN05446927_2069</name>
</gene>
<keyword evidence="2" id="KW-0805">Transcription regulation</keyword>
<organism evidence="7 8">
    <name type="scientific">Caballeronia arationis</name>
    <dbReference type="NCBI Taxonomy" id="1777142"/>
    <lineage>
        <taxon>Bacteria</taxon>
        <taxon>Pseudomonadati</taxon>
        <taxon>Pseudomonadota</taxon>
        <taxon>Betaproteobacteria</taxon>
        <taxon>Burkholderiales</taxon>
        <taxon>Burkholderiaceae</taxon>
        <taxon>Caballeronia</taxon>
    </lineage>
</organism>
<keyword evidence="3 5" id="KW-0238">DNA-binding</keyword>
<dbReference type="InterPro" id="IPR036271">
    <property type="entry name" value="Tet_transcr_reg_TetR-rel_C_sf"/>
</dbReference>